<accession>A0A9R1VFY6</accession>
<name>A0A9R1VFY6_LACSA</name>
<dbReference type="AlphaFoldDB" id="A0A9R1VFY6"/>
<evidence type="ECO:0000313" key="3">
    <source>
        <dbReference type="Proteomes" id="UP000235145"/>
    </source>
</evidence>
<feature type="compositionally biased region" description="Acidic residues" evidence="1">
    <location>
        <begin position="65"/>
        <end position="98"/>
    </location>
</feature>
<protein>
    <submittedName>
        <fullName evidence="2">Uncharacterized protein</fullName>
    </submittedName>
</protein>
<gene>
    <name evidence="2" type="ORF">LSAT_V11C500246010</name>
</gene>
<dbReference type="Proteomes" id="UP000235145">
    <property type="component" value="Unassembled WGS sequence"/>
</dbReference>
<comment type="caution">
    <text evidence="2">The sequence shown here is derived from an EMBL/GenBank/DDBJ whole genome shotgun (WGS) entry which is preliminary data.</text>
</comment>
<proteinExistence type="predicted"/>
<feature type="region of interest" description="Disordered" evidence="1">
    <location>
        <begin position="59"/>
        <end position="98"/>
    </location>
</feature>
<sequence>MIIEEEGRAICSYTGNDILNPHAVIQVGSPTYFSRVLEIQNRETHHNLRHDLTEHIWGRQLEGGNNDEDEEDECDDDEANANGDDEADEDDENGNDDE</sequence>
<dbReference type="EMBL" id="NBSK02000005">
    <property type="protein sequence ID" value="KAJ0204045.1"/>
    <property type="molecule type" value="Genomic_DNA"/>
</dbReference>
<evidence type="ECO:0000256" key="1">
    <source>
        <dbReference type="SAM" id="MobiDB-lite"/>
    </source>
</evidence>
<evidence type="ECO:0000313" key="2">
    <source>
        <dbReference type="EMBL" id="KAJ0204045.1"/>
    </source>
</evidence>
<organism evidence="2 3">
    <name type="scientific">Lactuca sativa</name>
    <name type="common">Garden lettuce</name>
    <dbReference type="NCBI Taxonomy" id="4236"/>
    <lineage>
        <taxon>Eukaryota</taxon>
        <taxon>Viridiplantae</taxon>
        <taxon>Streptophyta</taxon>
        <taxon>Embryophyta</taxon>
        <taxon>Tracheophyta</taxon>
        <taxon>Spermatophyta</taxon>
        <taxon>Magnoliopsida</taxon>
        <taxon>eudicotyledons</taxon>
        <taxon>Gunneridae</taxon>
        <taxon>Pentapetalae</taxon>
        <taxon>asterids</taxon>
        <taxon>campanulids</taxon>
        <taxon>Asterales</taxon>
        <taxon>Asteraceae</taxon>
        <taxon>Cichorioideae</taxon>
        <taxon>Cichorieae</taxon>
        <taxon>Lactucinae</taxon>
        <taxon>Lactuca</taxon>
    </lineage>
</organism>
<keyword evidence="3" id="KW-1185">Reference proteome</keyword>
<reference evidence="2 3" key="1">
    <citation type="journal article" date="2017" name="Nat. Commun.">
        <title>Genome assembly with in vitro proximity ligation data and whole-genome triplication in lettuce.</title>
        <authorList>
            <person name="Reyes-Chin-Wo S."/>
            <person name="Wang Z."/>
            <person name="Yang X."/>
            <person name="Kozik A."/>
            <person name="Arikit S."/>
            <person name="Song C."/>
            <person name="Xia L."/>
            <person name="Froenicke L."/>
            <person name="Lavelle D.O."/>
            <person name="Truco M.J."/>
            <person name="Xia R."/>
            <person name="Zhu S."/>
            <person name="Xu C."/>
            <person name="Xu H."/>
            <person name="Xu X."/>
            <person name="Cox K."/>
            <person name="Korf I."/>
            <person name="Meyers B.C."/>
            <person name="Michelmore R.W."/>
        </authorList>
    </citation>
    <scope>NUCLEOTIDE SEQUENCE [LARGE SCALE GENOMIC DNA]</scope>
    <source>
        <strain evidence="3">cv. Salinas</strain>
        <tissue evidence="2">Seedlings</tissue>
    </source>
</reference>